<feature type="signal peptide" evidence="7">
    <location>
        <begin position="1"/>
        <end position="18"/>
    </location>
</feature>
<evidence type="ECO:0000256" key="3">
    <source>
        <dbReference type="ARBA" id="ARBA00023139"/>
    </source>
</evidence>
<protein>
    <recommendedName>
        <fullName evidence="6">LPS-assembly lipoprotein LptE</fullName>
    </recommendedName>
</protein>
<dbReference type="Gene3D" id="3.30.160.150">
    <property type="entry name" value="Lipoprotein like domain"/>
    <property type="match status" value="1"/>
</dbReference>
<comment type="function">
    <text evidence="6">Together with LptD, is involved in the assembly of lipopolysaccharide (LPS) at the surface of the outer membrane. Required for the proper assembly of LptD. Binds LPS and may serve as the LPS recognition site at the outer membrane.</text>
</comment>
<keyword evidence="2 6" id="KW-0472">Membrane</keyword>
<dbReference type="Proteomes" id="UP000742786">
    <property type="component" value="Unassembled WGS sequence"/>
</dbReference>
<dbReference type="GO" id="GO:0009279">
    <property type="term" value="C:cell outer membrane"/>
    <property type="evidence" value="ECO:0007669"/>
    <property type="project" value="UniProtKB-SubCell"/>
</dbReference>
<evidence type="ECO:0000313" key="8">
    <source>
        <dbReference type="EMBL" id="CAG4884892.1"/>
    </source>
</evidence>
<evidence type="ECO:0000256" key="6">
    <source>
        <dbReference type="HAMAP-Rule" id="MF_01186"/>
    </source>
</evidence>
<accession>A0A916NA47</accession>
<comment type="subcellular location">
    <subcellularLocation>
        <location evidence="6">Cell outer membrane</location>
        <topology evidence="6">Lipid-anchor</topology>
    </subcellularLocation>
</comment>
<dbReference type="RefSeq" id="WP_220636695.1">
    <property type="nucleotide sequence ID" value="NZ_CAJQUM010000001.1"/>
</dbReference>
<dbReference type="InterPro" id="IPR007485">
    <property type="entry name" value="LPS_assembly_LptE"/>
</dbReference>
<name>A0A916NA47_9PROT</name>
<dbReference type="PANTHER" id="PTHR38098:SF1">
    <property type="entry name" value="LPS-ASSEMBLY LIPOPROTEIN LPTE"/>
    <property type="match status" value="1"/>
</dbReference>
<dbReference type="AlphaFoldDB" id="A0A916NA47"/>
<comment type="similarity">
    <text evidence="6">Belongs to the LptE lipoprotein family.</text>
</comment>
<evidence type="ECO:0000256" key="1">
    <source>
        <dbReference type="ARBA" id="ARBA00022729"/>
    </source>
</evidence>
<dbReference type="Pfam" id="PF04390">
    <property type="entry name" value="LptE"/>
    <property type="match status" value="1"/>
</dbReference>
<dbReference type="GO" id="GO:1990351">
    <property type="term" value="C:transporter complex"/>
    <property type="evidence" value="ECO:0007669"/>
    <property type="project" value="TreeGrafter"/>
</dbReference>
<proteinExistence type="inferred from homology"/>
<dbReference type="HAMAP" id="MF_01186">
    <property type="entry name" value="LPS_assembly_LptE"/>
    <property type="match status" value="1"/>
</dbReference>
<dbReference type="GO" id="GO:0001530">
    <property type="term" value="F:lipopolysaccharide binding"/>
    <property type="evidence" value="ECO:0007669"/>
    <property type="project" value="TreeGrafter"/>
</dbReference>
<evidence type="ECO:0000256" key="4">
    <source>
        <dbReference type="ARBA" id="ARBA00023237"/>
    </source>
</evidence>
<feature type="chain" id="PRO_5037564205" description="LPS-assembly lipoprotein LptE" evidence="7">
    <location>
        <begin position="19"/>
        <end position="166"/>
    </location>
</feature>
<dbReference type="EMBL" id="CAJQUM010000001">
    <property type="protein sequence ID" value="CAG4884892.1"/>
    <property type="molecule type" value="Genomic_DNA"/>
</dbReference>
<sequence length="166" mass="18127">MKRILTALLCATLLSACGFQLRGKADLPYASLYIALPEASTLRAKLVRSIRAGSKTTIADAAASSQAVLGITGDSTVKNILSLNSAGRVREYQLVRTFGYRVHDQTGRDLIPPGQIVLQRDHTFDDSQVLAKQTEEDLLIRDMEDDIVQQLLRRLAASKPDFAAKG</sequence>
<dbReference type="PROSITE" id="PS51257">
    <property type="entry name" value="PROKAR_LIPOPROTEIN"/>
    <property type="match status" value="1"/>
</dbReference>
<keyword evidence="9" id="KW-1185">Reference proteome</keyword>
<evidence type="ECO:0000256" key="5">
    <source>
        <dbReference type="ARBA" id="ARBA00023288"/>
    </source>
</evidence>
<reference evidence="8" key="1">
    <citation type="submission" date="2021-04" db="EMBL/GenBank/DDBJ databases">
        <authorList>
            <person name="Hornung B."/>
        </authorList>
    </citation>
    <scope>NUCLEOTIDE SEQUENCE</scope>
    <source>
        <strain evidence="8">G5G6</strain>
    </source>
</reference>
<keyword evidence="1 6" id="KW-0732">Signal</keyword>
<evidence type="ECO:0000313" key="9">
    <source>
        <dbReference type="Proteomes" id="UP000742786"/>
    </source>
</evidence>
<keyword evidence="4 6" id="KW-0998">Cell outer membrane</keyword>
<gene>
    <name evidence="6 8" type="primary">lptE</name>
    <name evidence="8" type="ORF">GTOL_12775</name>
</gene>
<dbReference type="PANTHER" id="PTHR38098">
    <property type="entry name" value="LPS-ASSEMBLY LIPOPROTEIN LPTE"/>
    <property type="match status" value="1"/>
</dbReference>
<keyword evidence="3 6" id="KW-0564">Palmitate</keyword>
<dbReference type="GO" id="GO:0043165">
    <property type="term" value="P:Gram-negative-bacterium-type cell outer membrane assembly"/>
    <property type="evidence" value="ECO:0007669"/>
    <property type="project" value="UniProtKB-UniRule"/>
</dbReference>
<comment type="caution">
    <text evidence="8">The sequence shown here is derived from an EMBL/GenBank/DDBJ whole genome shotgun (WGS) entry which is preliminary data.</text>
</comment>
<evidence type="ECO:0000256" key="7">
    <source>
        <dbReference type="SAM" id="SignalP"/>
    </source>
</evidence>
<evidence type="ECO:0000256" key="2">
    <source>
        <dbReference type="ARBA" id="ARBA00023136"/>
    </source>
</evidence>
<keyword evidence="5 6" id="KW-0449">Lipoprotein</keyword>
<organism evidence="8 9">
    <name type="scientific">Georgfuchsia toluolica</name>
    <dbReference type="NCBI Taxonomy" id="424218"/>
    <lineage>
        <taxon>Bacteria</taxon>
        <taxon>Pseudomonadati</taxon>
        <taxon>Pseudomonadota</taxon>
        <taxon>Betaproteobacteria</taxon>
        <taxon>Nitrosomonadales</taxon>
        <taxon>Sterolibacteriaceae</taxon>
        <taxon>Georgfuchsia</taxon>
    </lineage>
</organism>
<dbReference type="GO" id="GO:0015920">
    <property type="term" value="P:lipopolysaccharide transport"/>
    <property type="evidence" value="ECO:0007669"/>
    <property type="project" value="TreeGrafter"/>
</dbReference>
<comment type="subunit">
    <text evidence="6">Component of the lipopolysaccharide transport and assembly complex. Interacts with LptD.</text>
</comment>